<name>A0AAN7UIG4_9PEZI</name>
<keyword evidence="1" id="KW-0732">Signal</keyword>
<accession>A0AAN7UIG4</accession>
<dbReference type="EMBL" id="JAWHQM010000029">
    <property type="protein sequence ID" value="KAK5633060.1"/>
    <property type="molecule type" value="Genomic_DNA"/>
</dbReference>
<comment type="caution">
    <text evidence="2">The sequence shown here is derived from an EMBL/GenBank/DDBJ whole genome shotgun (WGS) entry which is preliminary data.</text>
</comment>
<evidence type="ECO:0000313" key="3">
    <source>
        <dbReference type="Proteomes" id="UP001305414"/>
    </source>
</evidence>
<feature type="chain" id="PRO_5042874965" evidence="1">
    <location>
        <begin position="30"/>
        <end position="190"/>
    </location>
</feature>
<reference evidence="2 3" key="1">
    <citation type="submission" date="2023-10" db="EMBL/GenBank/DDBJ databases">
        <title>Draft genome sequence of Xylaria bambusicola isolate GMP-LS, the root and basal stem rot pathogen of sugarcane in Indonesia.</title>
        <authorList>
            <person name="Selvaraj P."/>
            <person name="Muralishankar V."/>
            <person name="Muruganantham S."/>
            <person name="Sp S."/>
            <person name="Haryani S."/>
            <person name="Lau K.J.X."/>
            <person name="Naqvi N.I."/>
        </authorList>
    </citation>
    <scope>NUCLEOTIDE SEQUENCE [LARGE SCALE GENOMIC DNA]</scope>
    <source>
        <strain evidence="2">GMP-LS</strain>
    </source>
</reference>
<evidence type="ECO:0000256" key="1">
    <source>
        <dbReference type="SAM" id="SignalP"/>
    </source>
</evidence>
<dbReference type="AlphaFoldDB" id="A0AAN7UIG4"/>
<keyword evidence="3" id="KW-1185">Reference proteome</keyword>
<gene>
    <name evidence="2" type="ORF">RRF57_008773</name>
</gene>
<organism evidence="2 3">
    <name type="scientific">Xylaria bambusicola</name>
    <dbReference type="NCBI Taxonomy" id="326684"/>
    <lineage>
        <taxon>Eukaryota</taxon>
        <taxon>Fungi</taxon>
        <taxon>Dikarya</taxon>
        <taxon>Ascomycota</taxon>
        <taxon>Pezizomycotina</taxon>
        <taxon>Sordariomycetes</taxon>
        <taxon>Xylariomycetidae</taxon>
        <taxon>Xylariales</taxon>
        <taxon>Xylariaceae</taxon>
        <taxon>Xylaria</taxon>
    </lineage>
</organism>
<proteinExistence type="predicted"/>
<sequence>MHSAISSATFSVQTSLLVNFLWPITTSDACSSACIVIVGECDLVDLVSNLKPCVTAGRDWEHFAADPVHGCSYNESSEEVNVVDVLFLVVSKCYFWLNSRVLKRPITAGITYCSAYWHITAINSADESHNVDQDTGNIAGVCAPIDTERKEVRAGVACVVEFLDSKITAPHEVIIANHDASDGAQEDRVC</sequence>
<protein>
    <submittedName>
        <fullName evidence="2">Uncharacterized protein</fullName>
    </submittedName>
</protein>
<feature type="signal peptide" evidence="1">
    <location>
        <begin position="1"/>
        <end position="29"/>
    </location>
</feature>
<dbReference type="Proteomes" id="UP001305414">
    <property type="component" value="Unassembled WGS sequence"/>
</dbReference>
<evidence type="ECO:0000313" key="2">
    <source>
        <dbReference type="EMBL" id="KAK5633060.1"/>
    </source>
</evidence>